<dbReference type="Proteomes" id="UP001597497">
    <property type="component" value="Unassembled WGS sequence"/>
</dbReference>
<dbReference type="InterPro" id="IPR013123">
    <property type="entry name" value="SpoU_subst-bd"/>
</dbReference>
<dbReference type="NCBIfam" id="TIGR00186">
    <property type="entry name" value="rRNA_methyl_3"/>
    <property type="match status" value="1"/>
</dbReference>
<sequence>MSEYLGGKHAVMEALKAGREIHKIWMASHLQPHQAQPILQAAKEAGIIVSKVDRKKLDQLAEGVQHQGVIAQVAAASYVEVEDILERAAQSGRPPFILLLNELEDPHNLGSILRSAECAGVHGIIIPKRRSVGLTATVAKTSVGAVEYVPVARVSNLAQTMEQLKEAGIWIVGADGTAEQELYEVDMKMPLAIVIGNEHKGMNRLIREKCDFLAKLPMFGQINSLNASVAAGLFMYEVVRQRTGRG</sequence>
<comment type="caution">
    <text evidence="5">The sequence shown here is derived from an EMBL/GenBank/DDBJ whole genome shotgun (WGS) entry which is preliminary data.</text>
</comment>
<keyword evidence="2" id="KW-0489">Methyltransferase</keyword>
<feature type="domain" description="RNA 2-O ribose methyltransferase substrate binding" evidence="4">
    <location>
        <begin position="4"/>
        <end position="79"/>
    </location>
</feature>
<dbReference type="SMART" id="SM00967">
    <property type="entry name" value="SpoU_sub_bind"/>
    <property type="match status" value="1"/>
</dbReference>
<dbReference type="PANTHER" id="PTHR46429">
    <property type="entry name" value="23S RRNA (GUANOSINE-2'-O-)-METHYLTRANSFERASE RLMB"/>
    <property type="match status" value="1"/>
</dbReference>
<dbReference type="Pfam" id="PF08032">
    <property type="entry name" value="SpoU_sub_bind"/>
    <property type="match status" value="1"/>
</dbReference>
<name>A0ABW5RBR0_9BACL</name>
<dbReference type="InterPro" id="IPR004441">
    <property type="entry name" value="rRNA_MeTrfase_TrmH"/>
</dbReference>
<organism evidence="5 6">
    <name type="scientific">Marinicrinis sediminis</name>
    <dbReference type="NCBI Taxonomy" id="1652465"/>
    <lineage>
        <taxon>Bacteria</taxon>
        <taxon>Bacillati</taxon>
        <taxon>Bacillota</taxon>
        <taxon>Bacilli</taxon>
        <taxon>Bacillales</taxon>
        <taxon>Paenibacillaceae</taxon>
    </lineage>
</organism>
<keyword evidence="6" id="KW-1185">Reference proteome</keyword>
<keyword evidence="3" id="KW-0808">Transferase</keyword>
<dbReference type="Gene3D" id="3.30.1330.30">
    <property type="match status" value="1"/>
</dbReference>
<evidence type="ECO:0000313" key="5">
    <source>
        <dbReference type="EMBL" id="MFD2672490.1"/>
    </source>
</evidence>
<dbReference type="InterPro" id="IPR029026">
    <property type="entry name" value="tRNA_m1G_MTases_N"/>
</dbReference>
<dbReference type="CDD" id="cd18103">
    <property type="entry name" value="SpoU-like_RlmB"/>
    <property type="match status" value="1"/>
</dbReference>
<dbReference type="SUPFAM" id="SSF75217">
    <property type="entry name" value="alpha/beta knot"/>
    <property type="match status" value="1"/>
</dbReference>
<dbReference type="InterPro" id="IPR029064">
    <property type="entry name" value="Ribosomal_eL30-like_sf"/>
</dbReference>
<dbReference type="EMBL" id="JBHUMM010000038">
    <property type="protein sequence ID" value="MFD2672490.1"/>
    <property type="molecule type" value="Genomic_DNA"/>
</dbReference>
<evidence type="ECO:0000256" key="3">
    <source>
        <dbReference type="ARBA" id="ARBA00022679"/>
    </source>
</evidence>
<evidence type="ECO:0000259" key="4">
    <source>
        <dbReference type="SMART" id="SM00967"/>
    </source>
</evidence>
<dbReference type="PANTHER" id="PTHR46429:SF1">
    <property type="entry name" value="23S RRNA (GUANOSINE-2'-O-)-METHYLTRANSFERASE RLMB"/>
    <property type="match status" value="1"/>
</dbReference>
<dbReference type="SUPFAM" id="SSF55315">
    <property type="entry name" value="L30e-like"/>
    <property type="match status" value="1"/>
</dbReference>
<dbReference type="InterPro" id="IPR029028">
    <property type="entry name" value="Alpha/beta_knot_MTases"/>
</dbReference>
<evidence type="ECO:0000313" key="6">
    <source>
        <dbReference type="Proteomes" id="UP001597497"/>
    </source>
</evidence>
<dbReference type="Gene3D" id="3.40.1280.10">
    <property type="match status" value="1"/>
</dbReference>
<comment type="similarity">
    <text evidence="1">Belongs to the class IV-like SAM-binding methyltransferase superfamily. RNA methyltransferase TrmH family.</text>
</comment>
<proteinExistence type="inferred from homology"/>
<gene>
    <name evidence="5" type="primary">rlmB</name>
    <name evidence="5" type="ORF">ACFSUC_13030</name>
</gene>
<evidence type="ECO:0000256" key="1">
    <source>
        <dbReference type="ARBA" id="ARBA00007228"/>
    </source>
</evidence>
<dbReference type="RefSeq" id="WP_379930056.1">
    <property type="nucleotide sequence ID" value="NZ_JBHUMM010000038.1"/>
</dbReference>
<accession>A0ABW5RBR0</accession>
<protein>
    <submittedName>
        <fullName evidence="5">23S rRNA (Guanosine(2251)-2'-O)-methyltransferase RlmB</fullName>
    </submittedName>
</protein>
<dbReference type="Pfam" id="PF00588">
    <property type="entry name" value="SpoU_methylase"/>
    <property type="match status" value="1"/>
</dbReference>
<evidence type="ECO:0000256" key="2">
    <source>
        <dbReference type="ARBA" id="ARBA00022603"/>
    </source>
</evidence>
<reference evidence="6" key="1">
    <citation type="journal article" date="2019" name="Int. J. Syst. Evol. Microbiol.">
        <title>The Global Catalogue of Microorganisms (GCM) 10K type strain sequencing project: providing services to taxonomists for standard genome sequencing and annotation.</title>
        <authorList>
            <consortium name="The Broad Institute Genomics Platform"/>
            <consortium name="The Broad Institute Genome Sequencing Center for Infectious Disease"/>
            <person name="Wu L."/>
            <person name="Ma J."/>
        </authorList>
    </citation>
    <scope>NUCLEOTIDE SEQUENCE [LARGE SCALE GENOMIC DNA]</scope>
    <source>
        <strain evidence="6">KCTC 33676</strain>
    </source>
</reference>
<dbReference type="InterPro" id="IPR001537">
    <property type="entry name" value="SpoU_MeTrfase"/>
</dbReference>